<dbReference type="AlphaFoldDB" id="A0AAE0AW33"/>
<dbReference type="InterPro" id="IPR036691">
    <property type="entry name" value="Endo/exonu/phosph_ase_sf"/>
</dbReference>
<dbReference type="SUPFAM" id="SSF56219">
    <property type="entry name" value="DNase I-like"/>
    <property type="match status" value="1"/>
</dbReference>
<name>A0AAE0AW33_9ROSI</name>
<proteinExistence type="predicted"/>
<feature type="compositionally biased region" description="Basic residues" evidence="1">
    <location>
        <begin position="161"/>
        <end position="179"/>
    </location>
</feature>
<dbReference type="PANTHER" id="PTHR33710:SF64">
    <property type="entry name" value="ENDONUCLEASE_EXONUCLEASE_PHOSPHATASE DOMAIN-CONTAINING PROTEIN"/>
    <property type="match status" value="1"/>
</dbReference>
<evidence type="ECO:0000313" key="2">
    <source>
        <dbReference type="EMBL" id="KAK3224850.1"/>
    </source>
</evidence>
<protein>
    <submittedName>
        <fullName evidence="2">Uncharacterized protein</fullName>
    </submittedName>
</protein>
<evidence type="ECO:0000313" key="3">
    <source>
        <dbReference type="Proteomes" id="UP001281410"/>
    </source>
</evidence>
<feature type="compositionally biased region" description="Basic and acidic residues" evidence="1">
    <location>
        <begin position="180"/>
        <end position="194"/>
    </location>
</feature>
<reference evidence="2" key="1">
    <citation type="journal article" date="2023" name="Plant J.">
        <title>Genome sequences and population genomics provide insights into the demographic history, inbreeding, and mutation load of two 'living fossil' tree species of Dipteronia.</title>
        <authorList>
            <person name="Feng Y."/>
            <person name="Comes H.P."/>
            <person name="Chen J."/>
            <person name="Zhu S."/>
            <person name="Lu R."/>
            <person name="Zhang X."/>
            <person name="Li P."/>
            <person name="Qiu J."/>
            <person name="Olsen K.M."/>
            <person name="Qiu Y."/>
        </authorList>
    </citation>
    <scope>NUCLEOTIDE SEQUENCE</scope>
    <source>
        <strain evidence="2">NBL</strain>
    </source>
</reference>
<accession>A0AAE0AW33</accession>
<dbReference type="Proteomes" id="UP001281410">
    <property type="component" value="Unassembled WGS sequence"/>
</dbReference>
<dbReference type="PANTHER" id="PTHR33710">
    <property type="entry name" value="BNAC02G09200D PROTEIN"/>
    <property type="match status" value="1"/>
</dbReference>
<dbReference type="Gene3D" id="3.60.10.10">
    <property type="entry name" value="Endonuclease/exonuclease/phosphatase"/>
    <property type="match status" value="1"/>
</dbReference>
<evidence type="ECO:0000256" key="1">
    <source>
        <dbReference type="SAM" id="MobiDB-lite"/>
    </source>
</evidence>
<dbReference type="EMBL" id="JANJYJ010000002">
    <property type="protein sequence ID" value="KAK3224850.1"/>
    <property type="molecule type" value="Genomic_DNA"/>
</dbReference>
<keyword evidence="3" id="KW-1185">Reference proteome</keyword>
<comment type="caution">
    <text evidence="2">The sequence shown here is derived from an EMBL/GenBank/DDBJ whole genome shotgun (WGS) entry which is preliminary data.</text>
</comment>
<feature type="region of interest" description="Disordered" evidence="1">
    <location>
        <begin position="150"/>
        <end position="195"/>
    </location>
</feature>
<feature type="compositionally biased region" description="Basic and acidic residues" evidence="1">
    <location>
        <begin position="34"/>
        <end position="51"/>
    </location>
</feature>
<sequence>MSEESREVFTPSQSSGRRKGEHEGLVNPSQNKAGWERRQNVSKSRVGEKKAGSRVSRCPCQNQRHQSLPAGAENHNIDKDNQERESSSYAPDKEQGQLSIEPSLEESLQAHLNDLEAKFVRSKFGVDMGGQILIDSLKANTGAIEMSVIKGEKEKQSSRGYGRKKQYSTKKTGRKSKLGKKGDPKTHSDMERRNQMTVKNMMNKEEEIAKVIETGIALGFDFNSNIEEVKGILKAGVIDIALLGGVTFTCTNNRESASWARLDRFLVSPSLLVLFPNLTQKGLPKSVSDHNVITLGVSKVDWGPCPFRFYKTWLEDKDLMKSAMESWEGCKASGAVGWRIFSKLKAVKVKLKHLVTVKNKELALVEIYEKQLQEIDRIAMVVGWTEELRKVRMDTLSNLWKEIRREEQL</sequence>
<gene>
    <name evidence="2" type="ORF">Dsin_004712</name>
</gene>
<feature type="compositionally biased region" description="Basic and acidic residues" evidence="1">
    <location>
        <begin position="75"/>
        <end position="95"/>
    </location>
</feature>
<organism evidence="2 3">
    <name type="scientific">Dipteronia sinensis</name>
    <dbReference type="NCBI Taxonomy" id="43782"/>
    <lineage>
        <taxon>Eukaryota</taxon>
        <taxon>Viridiplantae</taxon>
        <taxon>Streptophyta</taxon>
        <taxon>Embryophyta</taxon>
        <taxon>Tracheophyta</taxon>
        <taxon>Spermatophyta</taxon>
        <taxon>Magnoliopsida</taxon>
        <taxon>eudicotyledons</taxon>
        <taxon>Gunneridae</taxon>
        <taxon>Pentapetalae</taxon>
        <taxon>rosids</taxon>
        <taxon>malvids</taxon>
        <taxon>Sapindales</taxon>
        <taxon>Sapindaceae</taxon>
        <taxon>Hippocastanoideae</taxon>
        <taxon>Acereae</taxon>
        <taxon>Dipteronia</taxon>
    </lineage>
</organism>
<feature type="region of interest" description="Disordered" evidence="1">
    <location>
        <begin position="1"/>
        <end position="97"/>
    </location>
</feature>